<dbReference type="GO" id="GO:0036396">
    <property type="term" value="C:RNA N6-methyladenosine methyltransferase complex"/>
    <property type="evidence" value="ECO:0007669"/>
    <property type="project" value="TreeGrafter"/>
</dbReference>
<evidence type="ECO:0000313" key="2">
    <source>
        <dbReference type="Proteomes" id="UP000075880"/>
    </source>
</evidence>
<sequence>MDTSTTLVSLLSNLMRKRDGWCTVMRKFLRKAKDNSELFRPMFALASELWRSLTTIENSNLSDGLSVPKRTVKLPITQLKLLLPIEQIPGNVDDLRSALLLIENILVVFKADKKLQQLLQTRLDNSVDIMREEISKNGTSLESSNNNDPVVISTASVCDNLANNLIFLYEKLLEVVDNGDAEPGSVVTIDWSTVTVDPLPQAEGIVTQYGSRNVYMLSEDCDDHLKLNYWLGFTTCDEDLEREQIPCDLQDLAKMCLIGDTNLTADCKRLLHLSASPHSNRDRLTTAPCFRTRRVEVEPSTGRPEKKIFV</sequence>
<dbReference type="PANTHER" id="PTHR23185:SF0">
    <property type="entry name" value="PROTEIN VIRILIZER HOMOLOG"/>
    <property type="match status" value="1"/>
</dbReference>
<dbReference type="EnsemblMetazoa" id="ENSAATROPT005193">
    <property type="protein sequence ID" value="ENSAATROPP004860"/>
    <property type="gene ID" value="ENSAATROPG004159"/>
</dbReference>
<proteinExistence type="predicted"/>
<dbReference type="InterPro" id="IPR026736">
    <property type="entry name" value="Virilizer"/>
</dbReference>
<accession>A0AAG5D1T3</accession>
<organism evidence="1 2">
    <name type="scientific">Anopheles atroparvus</name>
    <name type="common">European mosquito</name>
    <dbReference type="NCBI Taxonomy" id="41427"/>
    <lineage>
        <taxon>Eukaryota</taxon>
        <taxon>Metazoa</taxon>
        <taxon>Ecdysozoa</taxon>
        <taxon>Arthropoda</taxon>
        <taxon>Hexapoda</taxon>
        <taxon>Insecta</taxon>
        <taxon>Pterygota</taxon>
        <taxon>Neoptera</taxon>
        <taxon>Endopterygota</taxon>
        <taxon>Diptera</taxon>
        <taxon>Nematocera</taxon>
        <taxon>Culicoidea</taxon>
        <taxon>Culicidae</taxon>
        <taxon>Anophelinae</taxon>
        <taxon>Anopheles</taxon>
    </lineage>
</organism>
<dbReference type="AlphaFoldDB" id="A0AAG5D1T3"/>
<name>A0AAG5D1T3_ANOAO</name>
<dbReference type="GO" id="GO:0003723">
    <property type="term" value="F:RNA binding"/>
    <property type="evidence" value="ECO:0007669"/>
    <property type="project" value="TreeGrafter"/>
</dbReference>
<dbReference type="Proteomes" id="UP000075880">
    <property type="component" value="Unassembled WGS sequence"/>
</dbReference>
<evidence type="ECO:0000313" key="1">
    <source>
        <dbReference type="EnsemblMetazoa" id="ENSAATROPP004860"/>
    </source>
</evidence>
<reference evidence="1" key="1">
    <citation type="submission" date="2024-04" db="UniProtKB">
        <authorList>
            <consortium name="EnsemblMetazoa"/>
        </authorList>
    </citation>
    <scope>IDENTIFICATION</scope>
    <source>
        <strain evidence="1">EBRO</strain>
    </source>
</reference>
<dbReference type="PANTHER" id="PTHR23185">
    <property type="entry name" value="PROTEIN VIRILIZER HOMOLOG"/>
    <property type="match status" value="1"/>
</dbReference>
<keyword evidence="2" id="KW-1185">Reference proteome</keyword>
<protein>
    <submittedName>
        <fullName evidence="1">Uncharacterized protein</fullName>
    </submittedName>
</protein>